<comment type="caution">
    <text evidence="4">The sequence shown here is derived from an EMBL/GenBank/DDBJ whole genome shotgun (WGS) entry which is preliminary data.</text>
</comment>
<keyword evidence="1 4" id="KW-0328">Glycosyltransferase</keyword>
<dbReference type="EMBL" id="DTBP01000035">
    <property type="protein sequence ID" value="HGQ74323.1"/>
    <property type="molecule type" value="Genomic_DNA"/>
</dbReference>
<sequence length="182" mass="20959">MKPVEFQYVTWREVVEGCIELASRVKRDGFKPNIILSIVKGGLIPARIIADLLEVDEMCFIGVKFYKIAIQQDTKPRLTFPLTCSVRDKDVLVVDDVVETSRTIQLVVEELSRYGAKRIKTMALYVKKWSSLIPDYYYMMVDKWIVFPWEIVEAVRDGVDISSSIGEDSEIYNLILSKIINQ</sequence>
<dbReference type="Pfam" id="PF00156">
    <property type="entry name" value="Pribosyltran"/>
    <property type="match status" value="1"/>
</dbReference>
<name>A0A7C4JMW5_STAMA</name>
<dbReference type="InterPro" id="IPR029057">
    <property type="entry name" value="PRTase-like"/>
</dbReference>
<dbReference type="AlphaFoldDB" id="A0A7C4JMW5"/>
<reference evidence="4" key="1">
    <citation type="journal article" date="2020" name="mSystems">
        <title>Genome- and Community-Level Interaction Insights into Carbon Utilization and Element Cycling Functions of Hydrothermarchaeota in Hydrothermal Sediment.</title>
        <authorList>
            <person name="Zhou Z."/>
            <person name="Liu Y."/>
            <person name="Xu W."/>
            <person name="Pan J."/>
            <person name="Luo Z.H."/>
            <person name="Li M."/>
        </authorList>
    </citation>
    <scope>NUCLEOTIDE SEQUENCE [LARGE SCALE GENOMIC DNA]</scope>
    <source>
        <strain evidence="4">SpSt-648</strain>
    </source>
</reference>
<organism evidence="4">
    <name type="scientific">Staphylothermus marinus</name>
    <dbReference type="NCBI Taxonomy" id="2280"/>
    <lineage>
        <taxon>Archaea</taxon>
        <taxon>Thermoproteota</taxon>
        <taxon>Thermoprotei</taxon>
        <taxon>Desulfurococcales</taxon>
        <taxon>Desulfurococcaceae</taxon>
        <taxon>Staphylothermus</taxon>
    </lineage>
</organism>
<evidence type="ECO:0000313" key="4">
    <source>
        <dbReference type="EMBL" id="HGQ74323.1"/>
    </source>
</evidence>
<feature type="domain" description="Phosphoribosyltransferase" evidence="3">
    <location>
        <begin position="8"/>
        <end position="150"/>
    </location>
</feature>
<protein>
    <submittedName>
        <fullName evidence="4">Phosphoribosyltransferase</fullName>
    </submittedName>
</protein>
<dbReference type="PANTHER" id="PTHR43363">
    <property type="entry name" value="HYPOXANTHINE PHOSPHORIBOSYLTRANSFERASE"/>
    <property type="match status" value="1"/>
</dbReference>
<evidence type="ECO:0000256" key="2">
    <source>
        <dbReference type="ARBA" id="ARBA00022679"/>
    </source>
</evidence>
<keyword evidence="2 4" id="KW-0808">Transferase</keyword>
<proteinExistence type="predicted"/>
<dbReference type="Gene3D" id="3.40.50.2020">
    <property type="match status" value="1"/>
</dbReference>
<dbReference type="PANTHER" id="PTHR43363:SF1">
    <property type="entry name" value="HYPOXANTHINE-GUANINE PHOSPHORIBOSYLTRANSFERASE"/>
    <property type="match status" value="1"/>
</dbReference>
<gene>
    <name evidence="4" type="ORF">ENU20_04535</name>
</gene>
<accession>A0A7C4JMW5</accession>
<dbReference type="InterPro" id="IPR000836">
    <property type="entry name" value="PRTase_dom"/>
</dbReference>
<dbReference type="SUPFAM" id="SSF53271">
    <property type="entry name" value="PRTase-like"/>
    <property type="match status" value="1"/>
</dbReference>
<evidence type="ECO:0000259" key="3">
    <source>
        <dbReference type="Pfam" id="PF00156"/>
    </source>
</evidence>
<dbReference type="GO" id="GO:0016757">
    <property type="term" value="F:glycosyltransferase activity"/>
    <property type="evidence" value="ECO:0007669"/>
    <property type="project" value="UniProtKB-KW"/>
</dbReference>
<evidence type="ECO:0000256" key="1">
    <source>
        <dbReference type="ARBA" id="ARBA00022676"/>
    </source>
</evidence>